<evidence type="ECO:0008006" key="3">
    <source>
        <dbReference type="Google" id="ProtNLM"/>
    </source>
</evidence>
<evidence type="ECO:0000313" key="2">
    <source>
        <dbReference type="Proteomes" id="UP000030185"/>
    </source>
</evidence>
<dbReference type="Proteomes" id="UP000030185">
    <property type="component" value="Unassembled WGS sequence"/>
</dbReference>
<dbReference type="Pfam" id="PF11751">
    <property type="entry name" value="PorP_SprF"/>
    <property type="match status" value="1"/>
</dbReference>
<protein>
    <recommendedName>
        <fullName evidence="3">Type IX secretion system membrane protein PorP/SprF</fullName>
    </recommendedName>
</protein>
<dbReference type="AlphaFoldDB" id="A0A098LBT1"/>
<comment type="caution">
    <text evidence="1">The sequence shown here is derived from an EMBL/GenBank/DDBJ whole genome shotgun (WGS) entry which is preliminary data.</text>
</comment>
<dbReference type="eggNOG" id="ENOG5033TXA">
    <property type="taxonomic scope" value="Bacteria"/>
</dbReference>
<gene>
    <name evidence="1" type="ORF">MYP_1613</name>
</gene>
<dbReference type="InterPro" id="IPR019861">
    <property type="entry name" value="PorP/SprF_Bacteroidetes"/>
</dbReference>
<organism evidence="1 2">
    <name type="scientific">Sporocytophaga myxococcoides</name>
    <dbReference type="NCBI Taxonomy" id="153721"/>
    <lineage>
        <taxon>Bacteria</taxon>
        <taxon>Pseudomonadati</taxon>
        <taxon>Bacteroidota</taxon>
        <taxon>Cytophagia</taxon>
        <taxon>Cytophagales</taxon>
        <taxon>Cytophagaceae</taxon>
        <taxon>Sporocytophaga</taxon>
    </lineage>
</organism>
<dbReference type="EMBL" id="BBLT01000002">
    <property type="protein sequence ID" value="GAL84385.1"/>
    <property type="molecule type" value="Genomic_DNA"/>
</dbReference>
<accession>A0A098LBT1</accession>
<reference evidence="1 2" key="1">
    <citation type="submission" date="2014-09" db="EMBL/GenBank/DDBJ databases">
        <title>Sporocytophaga myxococcoides PG-01 genome sequencing.</title>
        <authorList>
            <person name="Liu L."/>
            <person name="Gao P.J."/>
            <person name="Chen G.J."/>
            <person name="Wang L.S."/>
        </authorList>
    </citation>
    <scope>NUCLEOTIDE SEQUENCE [LARGE SCALE GENOMIC DNA]</scope>
    <source>
        <strain evidence="1 2">PG-01</strain>
    </source>
</reference>
<dbReference type="RefSeq" id="WP_045460866.1">
    <property type="nucleotide sequence ID" value="NZ_BBLT01000002.1"/>
</dbReference>
<proteinExistence type="predicted"/>
<keyword evidence="2" id="KW-1185">Reference proteome</keyword>
<name>A0A098LBT1_9BACT</name>
<dbReference type="OrthoDB" id="936689at2"/>
<evidence type="ECO:0000313" key="1">
    <source>
        <dbReference type="EMBL" id="GAL84385.1"/>
    </source>
</evidence>
<dbReference type="STRING" id="153721.MYP_1613"/>
<sequence length="288" mass="32397">MRFCLLIIFLFWYLAVSAQVTDLFPENYTTYFNNTAIVNPGFVQEDSKAEFFSMYRQRTGAFQKIASYSLTCSRVFRKENNAAHLARIFFSNDKEGPYIDKPRAYFNYAYVIPFAEETSLSAGLAAGFTQVYFSAPSATASGNSTMPDGSVGITFRRKKFFSGISSQQVFNAESNPLKANVKLRRYYNFLLSQEKDLSPLLKLRGNLIYQLLPLNSDLLNIAMEGSYNDIISLGGAYKSREGLALIGSVQANLGDDKIFICFAYNTGVLSKLKYGFNSVEINFGYRIN</sequence>